<evidence type="ECO:0000256" key="1">
    <source>
        <dbReference type="SAM" id="MobiDB-lite"/>
    </source>
</evidence>
<gene>
    <name evidence="2" type="ORF">MELLADRAFT_104908</name>
</gene>
<protein>
    <submittedName>
        <fullName evidence="2">Uncharacterized protein</fullName>
    </submittedName>
</protein>
<organism evidence="3">
    <name type="scientific">Melampsora larici-populina (strain 98AG31 / pathotype 3-4-7)</name>
    <name type="common">Poplar leaf rust fungus</name>
    <dbReference type="NCBI Taxonomy" id="747676"/>
    <lineage>
        <taxon>Eukaryota</taxon>
        <taxon>Fungi</taxon>
        <taxon>Dikarya</taxon>
        <taxon>Basidiomycota</taxon>
        <taxon>Pucciniomycotina</taxon>
        <taxon>Pucciniomycetes</taxon>
        <taxon>Pucciniales</taxon>
        <taxon>Melampsoraceae</taxon>
        <taxon>Melampsora</taxon>
    </lineage>
</organism>
<name>F4RGH4_MELLP</name>
<reference evidence="3" key="1">
    <citation type="journal article" date="2011" name="Proc. Natl. Acad. Sci. U.S.A.">
        <title>Obligate biotrophy features unraveled by the genomic analysis of rust fungi.</title>
        <authorList>
            <person name="Duplessis S."/>
            <person name="Cuomo C.A."/>
            <person name="Lin Y.-C."/>
            <person name="Aerts A."/>
            <person name="Tisserant E."/>
            <person name="Veneault-Fourrey C."/>
            <person name="Joly D.L."/>
            <person name="Hacquard S."/>
            <person name="Amselem J."/>
            <person name="Cantarel B.L."/>
            <person name="Chiu R."/>
            <person name="Coutinho P.M."/>
            <person name="Feau N."/>
            <person name="Field M."/>
            <person name="Frey P."/>
            <person name="Gelhaye E."/>
            <person name="Goldberg J."/>
            <person name="Grabherr M.G."/>
            <person name="Kodira C.D."/>
            <person name="Kohler A."/>
            <person name="Kuees U."/>
            <person name="Lindquist E.A."/>
            <person name="Lucas S.M."/>
            <person name="Mago R."/>
            <person name="Mauceli E."/>
            <person name="Morin E."/>
            <person name="Murat C."/>
            <person name="Pangilinan J.L."/>
            <person name="Park R."/>
            <person name="Pearson M."/>
            <person name="Quesneville H."/>
            <person name="Rouhier N."/>
            <person name="Sakthikumar S."/>
            <person name="Salamov A.A."/>
            <person name="Schmutz J."/>
            <person name="Selles B."/>
            <person name="Shapiro H."/>
            <person name="Tanguay P."/>
            <person name="Tuskan G.A."/>
            <person name="Henrissat B."/>
            <person name="Van de Peer Y."/>
            <person name="Rouze P."/>
            <person name="Ellis J.G."/>
            <person name="Dodds P.N."/>
            <person name="Schein J.E."/>
            <person name="Zhong S."/>
            <person name="Hamelin R.C."/>
            <person name="Grigoriev I.V."/>
            <person name="Szabo L.J."/>
            <person name="Martin F."/>
        </authorList>
    </citation>
    <scope>NUCLEOTIDE SEQUENCE [LARGE SCALE GENOMIC DNA]</scope>
    <source>
        <strain evidence="3">98AG31 / pathotype 3-4-7</strain>
    </source>
</reference>
<dbReference type="GeneID" id="18922435"/>
<dbReference type="AlphaFoldDB" id="F4RGH4"/>
<keyword evidence="3" id="KW-1185">Reference proteome</keyword>
<feature type="region of interest" description="Disordered" evidence="1">
    <location>
        <begin position="561"/>
        <end position="621"/>
    </location>
</feature>
<evidence type="ECO:0000313" key="2">
    <source>
        <dbReference type="EMBL" id="EGG08506.1"/>
    </source>
</evidence>
<dbReference type="InParanoid" id="F4RGH4"/>
<dbReference type="EMBL" id="GL883100">
    <property type="protein sequence ID" value="EGG08506.1"/>
    <property type="molecule type" value="Genomic_DNA"/>
</dbReference>
<dbReference type="HOGENOM" id="CLU_440096_0_0_1"/>
<dbReference type="RefSeq" id="XP_007408092.1">
    <property type="nucleotide sequence ID" value="XM_007408030.1"/>
</dbReference>
<evidence type="ECO:0000313" key="3">
    <source>
        <dbReference type="Proteomes" id="UP000001072"/>
    </source>
</evidence>
<accession>F4RGH4</accession>
<sequence length="621" mass="69336">MPPKLLTSHSPVPYFPRVPQIPVEVIERIIQEFISSRPVIGPDRTNCTDVLSLHHSCITRLLDLRLVARSWDIAILPVVFDRLRLTRNEMTHSLTRTWNEFYITPGLPRLRHLYLDGLYHSQPPSQSPTNETTTNLPPSHVFSISPENAASIISLCRRTLIQLKLRFTGHVGFVPVLRSALQLATGLRALQIESSACRGTMHDLQTIKLALETTSLLKSLSLKLSPLPSMNLNHDSLPHLRHFWLDCDLGNIDVGIDIFRSSVRRISCLELFTHGECDAAGLITLELKASLKVLFIISIPDRVPAALQSTTFPKLRVLRSEYCHPIHWDLAWLEWPLLRTIEVFVTSYWHGSVYWRSILSLTTLPIYKWPQKLKHIICVIPENTTMYDLDLVAMFEKVKVQCHFIVQPTETDLQRTCCKIEDESHCTRLIVGANAKVVIIDVDIEVMLSVSGSAKAQIHSNAERAKAMIKNSTSFLPDITSYQSSKSKAYERHTVASAKLNHFTKCNTGLAYKYHPSSKPKPETRPQLLSITVVTVFVPKPVNAPFKSPVAPAVPTAVTGAPPADFPQAPPSPSGSDYVGPPATSTGSKKRPNTAATKPRAQARPPRRTSSSSTLDLTTQE</sequence>
<proteinExistence type="predicted"/>
<dbReference type="Proteomes" id="UP000001072">
    <property type="component" value="Unassembled WGS sequence"/>
</dbReference>
<feature type="compositionally biased region" description="Low complexity" evidence="1">
    <location>
        <begin position="594"/>
        <end position="614"/>
    </location>
</feature>
<feature type="compositionally biased region" description="Pro residues" evidence="1">
    <location>
        <begin position="564"/>
        <end position="573"/>
    </location>
</feature>
<dbReference type="KEGG" id="mlr:MELLADRAFT_104908"/>
<dbReference type="VEuPathDB" id="FungiDB:MELLADRAFT_104908"/>